<sequence>MTVLEIRSYVLHPGARQSFHDLFHTKVMPMLADQGIRVVRYGASEHDDVSYVLMRAFDSTLHRDEQEDRFYGSALWREGYREEVLAMIASYQEVVLTLDDATVDALGA</sequence>
<proteinExistence type="predicted"/>
<dbReference type="AlphaFoldDB" id="A0A0F0LQL1"/>
<dbReference type="STRING" id="582680.RS86_00815"/>
<organism evidence="2 3">
    <name type="scientific">Microbacterium azadirachtae</name>
    <dbReference type="NCBI Taxonomy" id="582680"/>
    <lineage>
        <taxon>Bacteria</taxon>
        <taxon>Bacillati</taxon>
        <taxon>Actinomycetota</taxon>
        <taxon>Actinomycetes</taxon>
        <taxon>Micrococcales</taxon>
        <taxon>Microbacteriaceae</taxon>
        <taxon>Microbacterium</taxon>
    </lineage>
</organism>
<dbReference type="RefSeq" id="WP_045270935.1">
    <property type="nucleotide sequence ID" value="NZ_JYIX01000027.1"/>
</dbReference>
<dbReference type="InterPro" id="IPR011008">
    <property type="entry name" value="Dimeric_a/b-barrel"/>
</dbReference>
<feature type="domain" description="NIPSNAP" evidence="1">
    <location>
        <begin position="5"/>
        <end position="97"/>
    </location>
</feature>
<protein>
    <recommendedName>
        <fullName evidence="1">NIPSNAP domain-containing protein</fullName>
    </recommendedName>
</protein>
<evidence type="ECO:0000259" key="1">
    <source>
        <dbReference type="Pfam" id="PF07978"/>
    </source>
</evidence>
<reference evidence="2 3" key="1">
    <citation type="submission" date="2015-02" db="EMBL/GenBank/DDBJ databases">
        <title>Draft genome sequences of ten Microbacterium spp. with emphasis on heavy metal contaminated environments.</title>
        <authorList>
            <person name="Corretto E."/>
        </authorList>
    </citation>
    <scope>NUCLEOTIDE SEQUENCE [LARGE SCALE GENOMIC DNA]</scope>
    <source>
        <strain evidence="2 3">ARN176</strain>
    </source>
</reference>
<dbReference type="PATRIC" id="fig|582680.6.peg.839"/>
<dbReference type="Proteomes" id="UP000033740">
    <property type="component" value="Unassembled WGS sequence"/>
</dbReference>
<dbReference type="InterPro" id="IPR012577">
    <property type="entry name" value="NIPSNAP"/>
</dbReference>
<name>A0A0F0LQL1_9MICO</name>
<evidence type="ECO:0000313" key="3">
    <source>
        <dbReference type="Proteomes" id="UP000033740"/>
    </source>
</evidence>
<gene>
    <name evidence="2" type="ORF">RS86_00815</name>
</gene>
<keyword evidence="3" id="KW-1185">Reference proteome</keyword>
<accession>A0A0F0LQL1</accession>
<dbReference type="EMBL" id="JYIX01000027">
    <property type="protein sequence ID" value="KJL34560.1"/>
    <property type="molecule type" value="Genomic_DNA"/>
</dbReference>
<dbReference type="Pfam" id="PF07978">
    <property type="entry name" value="NIPSNAP"/>
    <property type="match status" value="1"/>
</dbReference>
<comment type="caution">
    <text evidence="2">The sequence shown here is derived from an EMBL/GenBank/DDBJ whole genome shotgun (WGS) entry which is preliminary data.</text>
</comment>
<dbReference type="Gene3D" id="3.30.70.100">
    <property type="match status" value="1"/>
</dbReference>
<evidence type="ECO:0000313" key="2">
    <source>
        <dbReference type="EMBL" id="KJL34560.1"/>
    </source>
</evidence>
<dbReference type="SUPFAM" id="SSF54909">
    <property type="entry name" value="Dimeric alpha+beta barrel"/>
    <property type="match status" value="1"/>
</dbReference>